<dbReference type="Proteomes" id="UP001165160">
    <property type="component" value="Unassembled WGS sequence"/>
</dbReference>
<feature type="region of interest" description="Disordered" evidence="2">
    <location>
        <begin position="517"/>
        <end position="544"/>
    </location>
</feature>
<dbReference type="InterPro" id="IPR036537">
    <property type="entry name" value="Adaptor_Cbl_N_dom_sf"/>
</dbReference>
<sequence length="544" mass="60479">MSLLALASKGTTLIDKLEAASAMAGAAMSAAESIPFLGAIVEVINKVEELKEEKASNDQLAELVKTICESVKATLLSIKKDADFMGSKDMSAFKSLADTILKASRFIYDYLHKHWFLRYSLAKAYKQALKEFTKKLTTAMKCLTLQYSVYSHNSSKEQREEHFASLLAVSDKDGMKAAMDKVQADNKKQKENLELLQTMMKDDKEAMQLKIEEAEKQAKSLAEMKEAIEKSKDSEVESLKKQLQSALKKAEATAKGKDADAEKSAKEIVQMQGQISAEVVVEGELAKHKAAKVESIVDQIVSRNKTPEAAKKLLKELGERCGWNTSPDGFVLDFELANAIHALRLAKMKCEDELDVIIDDEVDDEGSSENLCSFILGCTNGMKKLTTVSDEVVLEKRAAGYVKKVLEIEENNKGLILPTAGALVKALERMQEWDTEAGRALAEKNANALLEKNEDVKEKRKVHMNSEAKLQAAKKDLKFDRKELAALRKETIRLTRKGPGKCSRFPMCVVSRRGSPSLGIGSSRWRGLRRRRERGLRGRGRRGK</sequence>
<evidence type="ECO:0000256" key="2">
    <source>
        <dbReference type="SAM" id="MobiDB-lite"/>
    </source>
</evidence>
<gene>
    <name evidence="3" type="ORF">TrVE_jg4468</name>
</gene>
<keyword evidence="1" id="KW-0175">Coiled coil</keyword>
<dbReference type="GO" id="GO:0007166">
    <property type="term" value="P:cell surface receptor signaling pathway"/>
    <property type="evidence" value="ECO:0007669"/>
    <property type="project" value="InterPro"/>
</dbReference>
<keyword evidence="4" id="KW-1185">Reference proteome</keyword>
<protein>
    <submittedName>
        <fullName evidence="3">Uncharacterized protein</fullName>
    </submittedName>
</protein>
<feature type="compositionally biased region" description="Basic residues" evidence="2">
    <location>
        <begin position="526"/>
        <end position="544"/>
    </location>
</feature>
<dbReference type="CDD" id="cd21037">
    <property type="entry name" value="MLKL_NTD"/>
    <property type="match status" value="1"/>
</dbReference>
<evidence type="ECO:0000313" key="4">
    <source>
        <dbReference type="Proteomes" id="UP001165160"/>
    </source>
</evidence>
<feature type="coiled-coil region" evidence="1">
    <location>
        <begin position="439"/>
        <end position="490"/>
    </location>
</feature>
<dbReference type="AlphaFoldDB" id="A0A9W7FDW8"/>
<name>A0A9W7FDW8_9STRA</name>
<accession>A0A9W7FDW8</accession>
<organism evidence="3 4">
    <name type="scientific">Triparma verrucosa</name>
    <dbReference type="NCBI Taxonomy" id="1606542"/>
    <lineage>
        <taxon>Eukaryota</taxon>
        <taxon>Sar</taxon>
        <taxon>Stramenopiles</taxon>
        <taxon>Ochrophyta</taxon>
        <taxon>Bolidophyceae</taxon>
        <taxon>Parmales</taxon>
        <taxon>Triparmaceae</taxon>
        <taxon>Triparma</taxon>
    </lineage>
</organism>
<comment type="caution">
    <text evidence="3">The sequence shown here is derived from an EMBL/GenBank/DDBJ whole genome shotgun (WGS) entry which is preliminary data.</text>
</comment>
<evidence type="ECO:0000256" key="1">
    <source>
        <dbReference type="SAM" id="Coils"/>
    </source>
</evidence>
<dbReference type="InterPro" id="IPR059179">
    <property type="entry name" value="MLKL-like_MCAfunc"/>
</dbReference>
<dbReference type="EMBL" id="BRXX01000413">
    <property type="protein sequence ID" value="GMI10319.1"/>
    <property type="molecule type" value="Genomic_DNA"/>
</dbReference>
<proteinExistence type="predicted"/>
<dbReference type="Gene3D" id="1.20.930.20">
    <property type="entry name" value="Adaptor protein Cbl, N-terminal domain"/>
    <property type="match status" value="1"/>
</dbReference>
<feature type="coiled-coil region" evidence="1">
    <location>
        <begin position="172"/>
        <end position="260"/>
    </location>
</feature>
<evidence type="ECO:0000313" key="3">
    <source>
        <dbReference type="EMBL" id="GMI10319.1"/>
    </source>
</evidence>
<reference evidence="4" key="1">
    <citation type="journal article" date="2023" name="Commun. Biol.">
        <title>Genome analysis of Parmales, the sister group of diatoms, reveals the evolutionary specialization of diatoms from phago-mixotrophs to photoautotrophs.</title>
        <authorList>
            <person name="Ban H."/>
            <person name="Sato S."/>
            <person name="Yoshikawa S."/>
            <person name="Yamada K."/>
            <person name="Nakamura Y."/>
            <person name="Ichinomiya M."/>
            <person name="Sato N."/>
            <person name="Blanc-Mathieu R."/>
            <person name="Endo H."/>
            <person name="Kuwata A."/>
            <person name="Ogata H."/>
        </authorList>
    </citation>
    <scope>NUCLEOTIDE SEQUENCE [LARGE SCALE GENOMIC DNA]</scope>
    <source>
        <strain evidence="4">NIES 3699</strain>
    </source>
</reference>